<gene>
    <name evidence="2" type="ORF">CDO81_00525</name>
</gene>
<keyword evidence="3" id="KW-1185">Reference proteome</keyword>
<organism evidence="2 3">
    <name type="scientific">Roseateles puraquae</name>
    <dbReference type="NCBI Taxonomy" id="431059"/>
    <lineage>
        <taxon>Bacteria</taxon>
        <taxon>Pseudomonadati</taxon>
        <taxon>Pseudomonadota</taxon>
        <taxon>Betaproteobacteria</taxon>
        <taxon>Burkholderiales</taxon>
        <taxon>Sphaerotilaceae</taxon>
        <taxon>Roseateles</taxon>
    </lineage>
</organism>
<dbReference type="EMBL" id="NISI01000001">
    <property type="protein sequence ID" value="OWR05009.1"/>
    <property type="molecule type" value="Genomic_DNA"/>
</dbReference>
<feature type="compositionally biased region" description="Low complexity" evidence="1">
    <location>
        <begin position="218"/>
        <end position="269"/>
    </location>
</feature>
<feature type="compositionally biased region" description="Low complexity" evidence="1">
    <location>
        <begin position="382"/>
        <end position="427"/>
    </location>
</feature>
<proteinExistence type="predicted"/>
<accession>A0A254NAJ9</accession>
<feature type="region of interest" description="Disordered" evidence="1">
    <location>
        <begin position="42"/>
        <end position="353"/>
    </location>
</feature>
<reference evidence="2 3" key="1">
    <citation type="journal article" date="2007" name="Int. J. Syst. Evol. Microbiol.">
        <title>Description of Pelomonas aquatica sp. nov. and Pelomonas puraquae sp. nov., isolated from industrial and haemodialysis water.</title>
        <authorList>
            <person name="Gomila M."/>
            <person name="Bowien B."/>
            <person name="Falsen E."/>
            <person name="Moore E.R."/>
            <person name="Lalucat J."/>
        </authorList>
    </citation>
    <scope>NUCLEOTIDE SEQUENCE [LARGE SCALE GENOMIC DNA]</scope>
    <source>
        <strain evidence="2 3">CCUG 52769</strain>
    </source>
</reference>
<sequence length="491" mass="49428">MQRALLLAVLLHVWLVLVFGNATGTAAPGEGVWGSLTVKLTGRSGGEPGAPPGEPNREWRDNGAPGSGDPQRQGGQVRPESPATQDTGAAALGRWNPREVAPEAARTEDLSDAPPNTATLPLPPGFKPVERENLATPASRASPLSTPSADLPAAVGRLESRQDSPAAALPTPDSLRPSAPPLQVPSLQAELPAPVSRLDAAPSPERTATLPRPSDLRALPATAPATAPTADLPATVQRLEAPATPNAAAALPRPAELRAAPRPAAEALPSNTPLPSAVQRLDNAAAPGAVTPLNRASELRAAPNPSSATPSASALGGSQDLPAPVRRLESADNAGSVTPLQPAASPRANLATPASTTLPELSTALPGQVSAPAGPARGDPTADPSAAAKASAGSPDAGSRLGADVAVPPSASASAPRAPLNLSLPRSGDIAARRGPGLVELLPQPPERKSKLEQSLEDAANKDCRKAYANAGILAAIPLAVDAARGKGCKW</sequence>
<evidence type="ECO:0000256" key="1">
    <source>
        <dbReference type="SAM" id="MobiDB-lite"/>
    </source>
</evidence>
<feature type="compositionally biased region" description="Low complexity" evidence="1">
    <location>
        <begin position="301"/>
        <end position="314"/>
    </location>
</feature>
<feature type="region of interest" description="Disordered" evidence="1">
    <location>
        <begin position="365"/>
        <end position="429"/>
    </location>
</feature>
<dbReference type="AlphaFoldDB" id="A0A254NAJ9"/>
<name>A0A254NAJ9_9BURK</name>
<evidence type="ECO:0000313" key="3">
    <source>
        <dbReference type="Proteomes" id="UP000197446"/>
    </source>
</evidence>
<feature type="compositionally biased region" description="Basic and acidic residues" evidence="1">
    <location>
        <begin position="96"/>
        <end position="109"/>
    </location>
</feature>
<protein>
    <submittedName>
        <fullName evidence="2">Uncharacterized protein</fullName>
    </submittedName>
</protein>
<comment type="caution">
    <text evidence="2">The sequence shown here is derived from an EMBL/GenBank/DDBJ whole genome shotgun (WGS) entry which is preliminary data.</text>
</comment>
<evidence type="ECO:0000313" key="2">
    <source>
        <dbReference type="EMBL" id="OWR05009.1"/>
    </source>
</evidence>
<dbReference type="Proteomes" id="UP000197446">
    <property type="component" value="Unassembled WGS sequence"/>
</dbReference>